<dbReference type="STRING" id="39482.ERS852491_03628"/>
<comment type="subcellular location">
    <subcellularLocation>
        <location evidence="1 8">Cell membrane</location>
        <topology evidence="1 8">Multi-pass membrane protein</topology>
    </subcellularLocation>
</comment>
<reference evidence="10 11" key="1">
    <citation type="submission" date="2015-09" db="EMBL/GenBank/DDBJ databases">
        <authorList>
            <consortium name="Pathogen Informatics"/>
        </authorList>
    </citation>
    <scope>NUCLEOTIDE SEQUENCE [LARGE SCALE GENOMIC DNA]</scope>
    <source>
        <strain evidence="10 11">2789STDY5834876</strain>
    </source>
</reference>
<keyword evidence="4 8" id="KW-0812">Transmembrane</keyword>
<dbReference type="InterPro" id="IPR000515">
    <property type="entry name" value="MetI-like"/>
</dbReference>
<dbReference type="AlphaFoldDB" id="A0A174INS6"/>
<evidence type="ECO:0000313" key="11">
    <source>
        <dbReference type="Proteomes" id="UP000095544"/>
    </source>
</evidence>
<feature type="transmembrane region" description="Helical" evidence="8">
    <location>
        <begin position="20"/>
        <end position="40"/>
    </location>
</feature>
<accession>A0A174INS6</accession>
<evidence type="ECO:0000256" key="1">
    <source>
        <dbReference type="ARBA" id="ARBA00004651"/>
    </source>
</evidence>
<comment type="similarity">
    <text evidence="8">Belongs to the binding-protein-dependent transport system permease family.</text>
</comment>
<evidence type="ECO:0000256" key="5">
    <source>
        <dbReference type="ARBA" id="ARBA00022970"/>
    </source>
</evidence>
<evidence type="ECO:0000256" key="6">
    <source>
        <dbReference type="ARBA" id="ARBA00022989"/>
    </source>
</evidence>
<keyword evidence="5" id="KW-0029">Amino-acid transport</keyword>
<evidence type="ECO:0000256" key="4">
    <source>
        <dbReference type="ARBA" id="ARBA00022692"/>
    </source>
</evidence>
<dbReference type="GO" id="GO:0043190">
    <property type="term" value="C:ATP-binding cassette (ABC) transporter complex"/>
    <property type="evidence" value="ECO:0007669"/>
    <property type="project" value="InterPro"/>
</dbReference>
<dbReference type="InterPro" id="IPR010065">
    <property type="entry name" value="AA_ABC_transptr_permease_3TM"/>
</dbReference>
<dbReference type="OrthoDB" id="9787841at2"/>
<dbReference type="Gene3D" id="1.10.3720.10">
    <property type="entry name" value="MetI-like"/>
    <property type="match status" value="1"/>
</dbReference>
<dbReference type="NCBIfam" id="TIGR01726">
    <property type="entry name" value="HEQRo_perm_3TM"/>
    <property type="match status" value="1"/>
</dbReference>
<dbReference type="InterPro" id="IPR043429">
    <property type="entry name" value="ArtM/GltK/GlnP/TcyL/YhdX-like"/>
</dbReference>
<dbReference type="CDD" id="cd06261">
    <property type="entry name" value="TM_PBP2"/>
    <property type="match status" value="1"/>
</dbReference>
<dbReference type="PROSITE" id="PS50928">
    <property type="entry name" value="ABC_TM1"/>
    <property type="match status" value="1"/>
</dbReference>
<evidence type="ECO:0000256" key="8">
    <source>
        <dbReference type="RuleBase" id="RU363032"/>
    </source>
</evidence>
<evidence type="ECO:0000256" key="3">
    <source>
        <dbReference type="ARBA" id="ARBA00022475"/>
    </source>
</evidence>
<dbReference type="PANTHER" id="PTHR30614:SF0">
    <property type="entry name" value="L-CYSTINE TRANSPORT SYSTEM PERMEASE PROTEIN TCYL"/>
    <property type="match status" value="1"/>
</dbReference>
<keyword evidence="6 8" id="KW-1133">Transmembrane helix</keyword>
<dbReference type="Proteomes" id="UP000095544">
    <property type="component" value="Unassembled WGS sequence"/>
</dbReference>
<evidence type="ECO:0000256" key="7">
    <source>
        <dbReference type="ARBA" id="ARBA00023136"/>
    </source>
</evidence>
<feature type="transmembrane region" description="Helical" evidence="8">
    <location>
        <begin position="85"/>
        <end position="105"/>
    </location>
</feature>
<organism evidence="10 11">
    <name type="scientific">Faecalicatena contorta</name>
    <dbReference type="NCBI Taxonomy" id="39482"/>
    <lineage>
        <taxon>Bacteria</taxon>
        <taxon>Bacillati</taxon>
        <taxon>Bacillota</taxon>
        <taxon>Clostridia</taxon>
        <taxon>Lachnospirales</taxon>
        <taxon>Lachnospiraceae</taxon>
        <taxon>Faecalicatena</taxon>
    </lineage>
</organism>
<evidence type="ECO:0000256" key="2">
    <source>
        <dbReference type="ARBA" id="ARBA00022448"/>
    </source>
</evidence>
<sequence>MKISFMAMISQLSGGMLGTIGIFFATLLFSLPLGLLVSFGRMSKIKIIQWITKVYISIMRGTPLMLQLMVVYFGPYYIFGIRITASYRLSAVLIAFAVNYAAYFAEIYRGGIESMPVGQYEAAKLLGYNRVQTFFRIIFPQVIKRILPSVTNEVITLVKDTSLAFAIAYAEMFTTAKQIAAAQTSIIPLVAAGIFYYVFNLIVAVFMEFIEKKLNYYK</sequence>
<proteinExistence type="inferred from homology"/>
<gene>
    <name evidence="10" type="primary">tcyB</name>
    <name evidence="10" type="ORF">ERS852491_03628</name>
</gene>
<dbReference type="EMBL" id="CYZU01000041">
    <property type="protein sequence ID" value="CUO89023.1"/>
    <property type="molecule type" value="Genomic_DNA"/>
</dbReference>
<dbReference type="SUPFAM" id="SSF161098">
    <property type="entry name" value="MetI-like"/>
    <property type="match status" value="1"/>
</dbReference>
<feature type="transmembrane region" description="Helical" evidence="8">
    <location>
        <begin position="61"/>
        <end position="79"/>
    </location>
</feature>
<name>A0A174INS6_9FIRM</name>
<feature type="transmembrane region" description="Helical" evidence="8">
    <location>
        <begin position="186"/>
        <end position="210"/>
    </location>
</feature>
<dbReference type="Pfam" id="PF00528">
    <property type="entry name" value="BPD_transp_1"/>
    <property type="match status" value="1"/>
</dbReference>
<dbReference type="RefSeq" id="WP_050642578.1">
    <property type="nucleotide sequence ID" value="NZ_BAAACT010000038.1"/>
</dbReference>
<dbReference type="InterPro" id="IPR035906">
    <property type="entry name" value="MetI-like_sf"/>
</dbReference>
<keyword evidence="2 8" id="KW-0813">Transport</keyword>
<dbReference type="GO" id="GO:0022857">
    <property type="term" value="F:transmembrane transporter activity"/>
    <property type="evidence" value="ECO:0007669"/>
    <property type="project" value="InterPro"/>
</dbReference>
<protein>
    <submittedName>
        <fullName evidence="10">L-cystine transport system permease protein tcyB</fullName>
    </submittedName>
</protein>
<feature type="domain" description="ABC transmembrane type-1" evidence="9">
    <location>
        <begin position="16"/>
        <end position="207"/>
    </location>
</feature>
<evidence type="ECO:0000313" key="10">
    <source>
        <dbReference type="EMBL" id="CUO89023.1"/>
    </source>
</evidence>
<keyword evidence="3" id="KW-1003">Cell membrane</keyword>
<dbReference type="GO" id="GO:0006865">
    <property type="term" value="P:amino acid transport"/>
    <property type="evidence" value="ECO:0007669"/>
    <property type="project" value="UniProtKB-KW"/>
</dbReference>
<dbReference type="PANTHER" id="PTHR30614">
    <property type="entry name" value="MEMBRANE COMPONENT OF AMINO ACID ABC TRANSPORTER"/>
    <property type="match status" value="1"/>
</dbReference>
<keyword evidence="7 8" id="KW-0472">Membrane</keyword>
<evidence type="ECO:0000259" key="9">
    <source>
        <dbReference type="PROSITE" id="PS50928"/>
    </source>
</evidence>